<dbReference type="SUPFAM" id="SSF51556">
    <property type="entry name" value="Metallo-dependent hydrolases"/>
    <property type="match status" value="1"/>
</dbReference>
<dbReference type="PROSITE" id="PS01090">
    <property type="entry name" value="TATD_2"/>
    <property type="match status" value="1"/>
</dbReference>
<dbReference type="PANTHER" id="PTHR46124:SF3">
    <property type="entry name" value="HYDROLASE"/>
    <property type="match status" value="1"/>
</dbReference>
<protein>
    <submittedName>
        <fullName evidence="3">Uncharacterized protein</fullName>
    </submittedName>
</protein>
<keyword evidence="1" id="KW-0479">Metal-binding</keyword>
<dbReference type="FunFam" id="3.20.20.140:FF:000005">
    <property type="entry name" value="TatD family hydrolase"/>
    <property type="match status" value="1"/>
</dbReference>
<dbReference type="InterPro" id="IPR032466">
    <property type="entry name" value="Metal_Hydrolase"/>
</dbReference>
<sequence length="263" mass="30191">MIDAHIHLDDKRFDADRGELIKQAQDIGIKQFIVPAVRASGFAGLKQLSEQYNSIIPSYGLHPYFISQHSKDDIKYLDMWLTANKSCAIGECGLDYFRKDLDKDIQQYYFAAQIELAKKYNLPLILHARGAVDAVYVTLKNAHYFNVMIHSYNGSLEQTRALLNYGVKFSFGGAICNPNAHKLHKLVKYCPIDSIMFETDAPDQNLYPDFRLRNEPINLLKILEFYAKLTTQDLQLVQQKSTEVLQKYLNLNAQPSSRYRNAD</sequence>
<dbReference type="CDD" id="cd01310">
    <property type="entry name" value="TatD_DNAse"/>
    <property type="match status" value="1"/>
</dbReference>
<accession>A0A3B0VR65</accession>
<evidence type="ECO:0000313" key="3">
    <source>
        <dbReference type="EMBL" id="VAW39379.1"/>
    </source>
</evidence>
<dbReference type="PANTHER" id="PTHR46124">
    <property type="entry name" value="D-AMINOACYL-TRNA DEACYLASE"/>
    <property type="match status" value="1"/>
</dbReference>
<dbReference type="AlphaFoldDB" id="A0A3B0VR65"/>
<organism evidence="3">
    <name type="scientific">hydrothermal vent metagenome</name>
    <dbReference type="NCBI Taxonomy" id="652676"/>
    <lineage>
        <taxon>unclassified sequences</taxon>
        <taxon>metagenomes</taxon>
        <taxon>ecological metagenomes</taxon>
    </lineage>
</organism>
<reference evidence="3" key="1">
    <citation type="submission" date="2018-06" db="EMBL/GenBank/DDBJ databases">
        <authorList>
            <person name="Zhirakovskaya E."/>
        </authorList>
    </citation>
    <scope>NUCLEOTIDE SEQUENCE</scope>
</reference>
<name>A0A3B0VR65_9ZZZZ</name>
<proteinExistence type="predicted"/>
<gene>
    <name evidence="3" type="ORF">MNBD_GAMMA01-430</name>
</gene>
<dbReference type="GO" id="GO:0046872">
    <property type="term" value="F:metal ion binding"/>
    <property type="evidence" value="ECO:0007669"/>
    <property type="project" value="UniProtKB-KW"/>
</dbReference>
<keyword evidence="2" id="KW-0378">Hydrolase</keyword>
<dbReference type="PIRSF" id="PIRSF005902">
    <property type="entry name" value="DNase_TatD"/>
    <property type="match status" value="1"/>
</dbReference>
<dbReference type="GO" id="GO:0016788">
    <property type="term" value="F:hydrolase activity, acting on ester bonds"/>
    <property type="evidence" value="ECO:0007669"/>
    <property type="project" value="InterPro"/>
</dbReference>
<dbReference type="GO" id="GO:0005829">
    <property type="term" value="C:cytosol"/>
    <property type="evidence" value="ECO:0007669"/>
    <property type="project" value="TreeGrafter"/>
</dbReference>
<dbReference type="Gene3D" id="3.20.20.140">
    <property type="entry name" value="Metal-dependent hydrolases"/>
    <property type="match status" value="1"/>
</dbReference>
<dbReference type="InterPro" id="IPR001130">
    <property type="entry name" value="TatD-like"/>
</dbReference>
<evidence type="ECO:0000256" key="2">
    <source>
        <dbReference type="ARBA" id="ARBA00022801"/>
    </source>
</evidence>
<dbReference type="EMBL" id="UOEW01000225">
    <property type="protein sequence ID" value="VAW39379.1"/>
    <property type="molecule type" value="Genomic_DNA"/>
</dbReference>
<evidence type="ECO:0000256" key="1">
    <source>
        <dbReference type="ARBA" id="ARBA00022723"/>
    </source>
</evidence>
<dbReference type="InterPro" id="IPR018228">
    <property type="entry name" value="DNase_TatD-rel_CS"/>
</dbReference>
<dbReference type="Pfam" id="PF01026">
    <property type="entry name" value="TatD_DNase"/>
    <property type="match status" value="1"/>
</dbReference>